<name>A0A9W9JXC8_9EURO</name>
<dbReference type="OrthoDB" id="10263741at2759"/>
<dbReference type="InterPro" id="IPR036885">
    <property type="entry name" value="SWIB_MDM2_dom_sf"/>
</dbReference>
<protein>
    <recommendedName>
        <fullName evidence="2">DM2 domain-containing protein</fullName>
    </recommendedName>
</protein>
<feature type="compositionally biased region" description="Low complexity" evidence="1">
    <location>
        <begin position="10"/>
        <end position="19"/>
    </location>
</feature>
<dbReference type="Proteomes" id="UP001149074">
    <property type="component" value="Unassembled WGS sequence"/>
</dbReference>
<evidence type="ECO:0000256" key="1">
    <source>
        <dbReference type="SAM" id="MobiDB-lite"/>
    </source>
</evidence>
<dbReference type="EMBL" id="JAPQKI010000010">
    <property type="protein sequence ID" value="KAJ5085364.1"/>
    <property type="molecule type" value="Genomic_DNA"/>
</dbReference>
<evidence type="ECO:0000259" key="2">
    <source>
        <dbReference type="PROSITE" id="PS51925"/>
    </source>
</evidence>
<accession>A0A9W9JXC8</accession>
<evidence type="ECO:0000313" key="4">
    <source>
        <dbReference type="Proteomes" id="UP001149074"/>
    </source>
</evidence>
<comment type="caution">
    <text evidence="3">The sequence shown here is derived from an EMBL/GenBank/DDBJ whole genome shotgun (WGS) entry which is preliminary data.</text>
</comment>
<dbReference type="InterPro" id="IPR019835">
    <property type="entry name" value="SWIB_domain"/>
</dbReference>
<feature type="compositionally biased region" description="Basic and acidic residues" evidence="1">
    <location>
        <begin position="201"/>
        <end position="215"/>
    </location>
</feature>
<reference evidence="3" key="1">
    <citation type="submission" date="2022-11" db="EMBL/GenBank/DDBJ databases">
        <authorList>
            <person name="Petersen C."/>
        </authorList>
    </citation>
    <scope>NUCLEOTIDE SEQUENCE</scope>
    <source>
        <strain evidence="3">IBT 30761</strain>
    </source>
</reference>
<dbReference type="RefSeq" id="XP_056470042.1">
    <property type="nucleotide sequence ID" value="XM_056622626.1"/>
</dbReference>
<feature type="region of interest" description="Disordered" evidence="1">
    <location>
        <begin position="1"/>
        <end position="36"/>
    </location>
</feature>
<sequence length="508" mass="57698">MQPNYARGFPPTAQRSPAAPRRPPVPGSFPFNTLPLPAQPRLTSDFLQRIGAMPVPMAQHAVNPQYMPVQRAMPQPNDAALRRSRKPTDKNIPDGIEDVVIGEGVQQYNNLRELEKRLDAAVVRKRLDIQDSISKTVKKYRTMRIWITNTVENQPWQNTGSIPGSGRYKVRIEGRLLDDNTDPTVPEDDEKDSAGEYAMDQGKEGEDKEKSDKKNQRFSHFFKTITIDYDKPAITVPEEVKPITWNKPQVPSNAAPTPPNAEFDSLQFSRGSQENLNVTINLVRDETPERYKLSKELAEVLDVEEETRSGIVLGIWDYIRAMELQEDEEKRQVRCDHRLRSIFGREQMFFPQIPEMIGPHTSPMEPIKLPYTIRVDEDFHKDPTPTIYDIRVAVEDPLRAKMMALTQNPKYAAGLHQIAALDDQVALIIQALNHSSARHSFYTALSKDPVAFLRRWVNSQRRDLETILGDAADGTGPEFRRGGSNSAWETPVAKDAVRYMLAKPELAR</sequence>
<organism evidence="3 4">
    <name type="scientific">Penicillium argentinense</name>
    <dbReference type="NCBI Taxonomy" id="1131581"/>
    <lineage>
        <taxon>Eukaryota</taxon>
        <taxon>Fungi</taxon>
        <taxon>Dikarya</taxon>
        <taxon>Ascomycota</taxon>
        <taxon>Pezizomycotina</taxon>
        <taxon>Eurotiomycetes</taxon>
        <taxon>Eurotiomycetidae</taxon>
        <taxon>Eurotiales</taxon>
        <taxon>Aspergillaceae</taxon>
        <taxon>Penicillium</taxon>
    </lineage>
</organism>
<gene>
    <name evidence="3" type="ORF">N7532_010135</name>
</gene>
<dbReference type="SUPFAM" id="SSF47592">
    <property type="entry name" value="SWIB/MDM2 domain"/>
    <property type="match status" value="1"/>
</dbReference>
<dbReference type="PANTHER" id="PTHR13844">
    <property type="entry name" value="SWI/SNF-RELATED MATRIX-ASSOCIATED ACTIN-DEPENDENT REGULATOR OF CHROMATIN SUBFAMILY D"/>
    <property type="match status" value="1"/>
</dbReference>
<dbReference type="GeneID" id="81361605"/>
<dbReference type="AlphaFoldDB" id="A0A9W9JXC8"/>
<dbReference type="SMART" id="SM00151">
    <property type="entry name" value="SWIB"/>
    <property type="match status" value="1"/>
</dbReference>
<reference evidence="3" key="2">
    <citation type="journal article" date="2023" name="IMA Fungus">
        <title>Comparative genomic study of the Penicillium genus elucidates a diverse pangenome and 15 lateral gene transfer events.</title>
        <authorList>
            <person name="Petersen C."/>
            <person name="Sorensen T."/>
            <person name="Nielsen M.R."/>
            <person name="Sondergaard T.E."/>
            <person name="Sorensen J.L."/>
            <person name="Fitzpatrick D.A."/>
            <person name="Frisvad J.C."/>
            <person name="Nielsen K.L."/>
        </authorList>
    </citation>
    <scope>NUCLEOTIDE SEQUENCE</scope>
    <source>
        <strain evidence="3">IBT 30761</strain>
    </source>
</reference>
<feature type="compositionally biased region" description="Acidic residues" evidence="1">
    <location>
        <begin position="179"/>
        <end position="191"/>
    </location>
</feature>
<dbReference type="PROSITE" id="PS51925">
    <property type="entry name" value="SWIB_MDM2"/>
    <property type="match status" value="1"/>
</dbReference>
<proteinExistence type="predicted"/>
<dbReference type="Gene3D" id="1.10.245.10">
    <property type="entry name" value="SWIB/MDM2 domain"/>
    <property type="match status" value="1"/>
</dbReference>
<feature type="domain" description="DM2" evidence="2">
    <location>
        <begin position="286"/>
        <end position="363"/>
    </location>
</feature>
<keyword evidence="4" id="KW-1185">Reference proteome</keyword>
<feature type="region of interest" description="Disordered" evidence="1">
    <location>
        <begin position="174"/>
        <end position="215"/>
    </location>
</feature>
<dbReference type="CDD" id="cd10568">
    <property type="entry name" value="SWIB_like"/>
    <property type="match status" value="1"/>
</dbReference>
<dbReference type="Pfam" id="PF02201">
    <property type="entry name" value="SWIB"/>
    <property type="match status" value="1"/>
</dbReference>
<dbReference type="InterPro" id="IPR003121">
    <property type="entry name" value="SWIB_MDM2_domain"/>
</dbReference>
<evidence type="ECO:0000313" key="3">
    <source>
        <dbReference type="EMBL" id="KAJ5085364.1"/>
    </source>
</evidence>